<keyword evidence="3" id="KW-1185">Reference proteome</keyword>
<evidence type="ECO:0000259" key="1">
    <source>
        <dbReference type="Pfam" id="PF13460"/>
    </source>
</evidence>
<evidence type="ECO:0000313" key="2">
    <source>
        <dbReference type="EMBL" id="MER6429217.1"/>
    </source>
</evidence>
<organism evidence="2 3">
    <name type="scientific">Streptomyces sp. 900105245</name>
    <dbReference type="NCBI Taxonomy" id="3154379"/>
    <lineage>
        <taxon>Bacteria</taxon>
        <taxon>Bacillati</taxon>
        <taxon>Actinomycetota</taxon>
        <taxon>Actinomycetes</taxon>
        <taxon>Kitasatosporales</taxon>
        <taxon>Streptomycetaceae</taxon>
        <taxon>Streptomyces</taxon>
    </lineage>
</organism>
<gene>
    <name evidence="2" type="ORF">ABT272_15895</name>
</gene>
<dbReference type="Pfam" id="PF13460">
    <property type="entry name" value="NAD_binding_10"/>
    <property type="match status" value="1"/>
</dbReference>
<dbReference type="EMBL" id="JBEPAZ010000011">
    <property type="protein sequence ID" value="MER6429217.1"/>
    <property type="molecule type" value="Genomic_DNA"/>
</dbReference>
<dbReference type="SUPFAM" id="SSF51735">
    <property type="entry name" value="NAD(P)-binding Rossmann-fold domains"/>
    <property type="match status" value="1"/>
</dbReference>
<dbReference type="Gene3D" id="3.40.50.720">
    <property type="entry name" value="NAD(P)-binding Rossmann-like Domain"/>
    <property type="match status" value="1"/>
</dbReference>
<proteinExistence type="predicted"/>
<comment type="caution">
    <text evidence="2">The sequence shown here is derived from an EMBL/GenBank/DDBJ whole genome shotgun (WGS) entry which is preliminary data.</text>
</comment>
<evidence type="ECO:0000313" key="3">
    <source>
        <dbReference type="Proteomes" id="UP001470023"/>
    </source>
</evidence>
<reference evidence="2 3" key="1">
    <citation type="submission" date="2024-06" db="EMBL/GenBank/DDBJ databases">
        <title>The Natural Products Discovery Center: Release of the First 8490 Sequenced Strains for Exploring Actinobacteria Biosynthetic Diversity.</title>
        <authorList>
            <person name="Kalkreuter E."/>
            <person name="Kautsar S.A."/>
            <person name="Yang D."/>
            <person name="Bader C.D."/>
            <person name="Teijaro C.N."/>
            <person name="Fluegel L."/>
            <person name="Davis C.M."/>
            <person name="Simpson J.R."/>
            <person name="Lauterbach L."/>
            <person name="Steele A.D."/>
            <person name="Gui C."/>
            <person name="Meng S."/>
            <person name="Li G."/>
            <person name="Viehrig K."/>
            <person name="Ye F."/>
            <person name="Su P."/>
            <person name="Kiefer A.F."/>
            <person name="Nichols A."/>
            <person name="Cepeda A.J."/>
            <person name="Yan W."/>
            <person name="Fan B."/>
            <person name="Jiang Y."/>
            <person name="Adhikari A."/>
            <person name="Zheng C.-J."/>
            <person name="Schuster L."/>
            <person name="Cowan T.M."/>
            <person name="Smanski M.J."/>
            <person name="Chevrette M.G."/>
            <person name="De Carvalho L.P.S."/>
            <person name="Shen B."/>
        </authorList>
    </citation>
    <scope>NUCLEOTIDE SEQUENCE [LARGE SCALE GENOMIC DNA]</scope>
    <source>
        <strain evidence="2 3">NPDC001166</strain>
    </source>
</reference>
<dbReference type="InterPro" id="IPR036291">
    <property type="entry name" value="NAD(P)-bd_dom_sf"/>
</dbReference>
<sequence>MKIVIAGGHGQIARRLGRLLAARGDSVVGIVRNPAHSSDLRADGMNPVVCDLEKASCDDVAAILSETDAVVFAAGAGPGSGAARKHTVDHQAAAVLADAALQAGVRRYVMVSTRGAGSPPPAHADEVWAAYVHAKTAADEYLMALNLEWTILRPAALTNEPGTGTVRLTAERSVGEVTRDDVAQVLASLLDTPATAGLVLELAEGPDPIRAAVAHAAETRTGQPELPR</sequence>
<dbReference type="RefSeq" id="WP_351944799.1">
    <property type="nucleotide sequence ID" value="NZ_JBEOYA010000008.1"/>
</dbReference>
<dbReference type="Proteomes" id="UP001470023">
    <property type="component" value="Unassembled WGS sequence"/>
</dbReference>
<name>A0ABV1U6R5_9ACTN</name>
<protein>
    <submittedName>
        <fullName evidence="2">NAD(P)H-binding protein</fullName>
    </submittedName>
</protein>
<dbReference type="PANTHER" id="PTHR15020:SF50">
    <property type="entry name" value="UPF0659 PROTEIN YMR090W"/>
    <property type="match status" value="1"/>
</dbReference>
<feature type="domain" description="NAD(P)-binding" evidence="1">
    <location>
        <begin position="7"/>
        <end position="193"/>
    </location>
</feature>
<dbReference type="PANTHER" id="PTHR15020">
    <property type="entry name" value="FLAVIN REDUCTASE-RELATED"/>
    <property type="match status" value="1"/>
</dbReference>
<accession>A0ABV1U6R5</accession>
<dbReference type="InterPro" id="IPR016040">
    <property type="entry name" value="NAD(P)-bd_dom"/>
</dbReference>